<protein>
    <submittedName>
        <fullName evidence="6">Aste57867_7501 protein</fullName>
    </submittedName>
</protein>
<dbReference type="GO" id="GO:0005739">
    <property type="term" value="C:mitochondrion"/>
    <property type="evidence" value="ECO:0007669"/>
    <property type="project" value="UniProtKB-SubCell"/>
</dbReference>
<keyword evidence="3" id="KW-0496">Mitochondrion</keyword>
<reference evidence="6 7" key="1">
    <citation type="submission" date="2019-03" db="EMBL/GenBank/DDBJ databases">
        <authorList>
            <person name="Gaulin E."/>
            <person name="Dumas B."/>
        </authorList>
    </citation>
    <scope>NUCLEOTIDE SEQUENCE [LARGE SCALE GENOMIC DNA]</scope>
    <source>
        <strain evidence="6">CBS 568.67</strain>
    </source>
</reference>
<dbReference type="EMBL" id="CAADRA010004103">
    <property type="protein sequence ID" value="VFT84410.1"/>
    <property type="molecule type" value="Genomic_DNA"/>
</dbReference>
<gene>
    <name evidence="6" type="primary">Aste57867_7501</name>
    <name evidence="5" type="ORF">As57867_007475</name>
    <name evidence="6" type="ORF">ASTE57867_7501</name>
</gene>
<accession>A0A485KIE3</accession>
<evidence type="ECO:0000256" key="3">
    <source>
        <dbReference type="ARBA" id="ARBA00023128"/>
    </source>
</evidence>
<dbReference type="Pfam" id="PF04568">
    <property type="entry name" value="IATP"/>
    <property type="match status" value="1"/>
</dbReference>
<evidence type="ECO:0000313" key="7">
    <source>
        <dbReference type="Proteomes" id="UP000332933"/>
    </source>
</evidence>
<organism evidence="6 7">
    <name type="scientific">Aphanomyces stellatus</name>
    <dbReference type="NCBI Taxonomy" id="120398"/>
    <lineage>
        <taxon>Eukaryota</taxon>
        <taxon>Sar</taxon>
        <taxon>Stramenopiles</taxon>
        <taxon>Oomycota</taxon>
        <taxon>Saprolegniomycetes</taxon>
        <taxon>Saprolegniales</taxon>
        <taxon>Verrucalvaceae</taxon>
        <taxon>Aphanomyces</taxon>
    </lineage>
</organism>
<comment type="similarity">
    <text evidence="2">Belongs to the ATPase inhibitor family.</text>
</comment>
<evidence type="ECO:0000313" key="5">
    <source>
        <dbReference type="EMBL" id="KAF0703823.1"/>
    </source>
</evidence>
<name>A0A485KIE3_9STRA</name>
<evidence type="ECO:0000313" key="6">
    <source>
        <dbReference type="EMBL" id="VFT84410.1"/>
    </source>
</evidence>
<evidence type="ECO:0000256" key="2">
    <source>
        <dbReference type="ARBA" id="ARBA00010901"/>
    </source>
</evidence>
<reference evidence="5" key="2">
    <citation type="submission" date="2019-06" db="EMBL/GenBank/DDBJ databases">
        <title>Genomics analysis of Aphanomyces spp. identifies a new class of oomycete effector associated with host adaptation.</title>
        <authorList>
            <person name="Gaulin E."/>
        </authorList>
    </citation>
    <scope>NUCLEOTIDE SEQUENCE</scope>
    <source>
        <strain evidence="5">CBS 578.67</strain>
    </source>
</reference>
<dbReference type="EMBL" id="VJMH01004091">
    <property type="protein sequence ID" value="KAF0703823.1"/>
    <property type="molecule type" value="Genomic_DNA"/>
</dbReference>
<proteinExistence type="inferred from homology"/>
<dbReference type="InterPro" id="IPR007648">
    <property type="entry name" value="ATPase_inhibitor_mt"/>
</dbReference>
<dbReference type="GO" id="GO:0042030">
    <property type="term" value="F:ATPase inhibitor activity"/>
    <property type="evidence" value="ECO:0007669"/>
    <property type="project" value="InterPro"/>
</dbReference>
<dbReference type="AlphaFoldDB" id="A0A485KIE3"/>
<evidence type="ECO:0000256" key="4">
    <source>
        <dbReference type="SAM" id="MobiDB-lite"/>
    </source>
</evidence>
<evidence type="ECO:0000256" key="1">
    <source>
        <dbReference type="ARBA" id="ARBA00004173"/>
    </source>
</evidence>
<feature type="region of interest" description="Disordered" evidence="4">
    <location>
        <begin position="55"/>
        <end position="75"/>
    </location>
</feature>
<dbReference type="Proteomes" id="UP000332933">
    <property type="component" value="Unassembled WGS sequence"/>
</dbReference>
<dbReference type="OrthoDB" id="301837at2759"/>
<keyword evidence="7" id="KW-1185">Reference proteome</keyword>
<feature type="compositionally biased region" description="Basic and acidic residues" evidence="4">
    <location>
        <begin position="55"/>
        <end position="74"/>
    </location>
</feature>
<comment type="subcellular location">
    <subcellularLocation>
        <location evidence="1">Mitochondrion</location>
    </subcellularLocation>
</comment>
<sequence>MFALARTAARVPKSFSAVSMRSFATDKFAEKEKAEEARYFNKEDEKALRKLLSKLKEQTDAHDHEGKKSQDSVEKQQLTKILGAGASASTVEALLKWKHQH</sequence>
<dbReference type="Gene3D" id="1.20.5.500">
    <property type="entry name" value="Single helix bin"/>
    <property type="match status" value="1"/>
</dbReference>